<dbReference type="OrthoDB" id="7350221at2"/>
<dbReference type="Proteomes" id="UP000254764">
    <property type="component" value="Unassembled WGS sequence"/>
</dbReference>
<dbReference type="AlphaFoldDB" id="A0A376AJV4"/>
<dbReference type="Pfam" id="PF20066">
    <property type="entry name" value="Glyoxalase_8"/>
    <property type="match status" value="1"/>
</dbReference>
<evidence type="ECO:0000259" key="1">
    <source>
        <dbReference type="Pfam" id="PF20066"/>
    </source>
</evidence>
<name>A0A376AJV4_9HYPH</name>
<sequence>MSMATLTIDELKSQARRLRDAMSGGGTPVTHSAALELVAKSHGARDWNTISALAARSDNAEPAPVAVGAVVSGEYLGQRFRGKVLSLSRLSQSSYYAITLHFDDPVDVVTFDSFSAFRQRVTATIDGKGVSPRHTSNGRPHLVLDL</sequence>
<protein>
    <recommendedName>
        <fullName evidence="1">Glyoxalase-related protein domain-containing protein</fullName>
    </recommendedName>
</protein>
<evidence type="ECO:0000313" key="2">
    <source>
        <dbReference type="EMBL" id="SSC68085.1"/>
    </source>
</evidence>
<evidence type="ECO:0000313" key="3">
    <source>
        <dbReference type="Proteomes" id="UP000254764"/>
    </source>
</evidence>
<proteinExistence type="predicted"/>
<keyword evidence="3" id="KW-1185">Reference proteome</keyword>
<dbReference type="EMBL" id="UEYP01000006">
    <property type="protein sequence ID" value="SSC68085.1"/>
    <property type="molecule type" value="Genomic_DNA"/>
</dbReference>
<reference evidence="3" key="1">
    <citation type="submission" date="2018-07" db="EMBL/GenBank/DDBJ databases">
        <authorList>
            <person name="Peiro R."/>
            <person name="Begona"/>
            <person name="Cbmso G."/>
            <person name="Lopez M."/>
            <person name="Gonzalez S."/>
        </authorList>
    </citation>
    <scope>NUCLEOTIDE SEQUENCE [LARGE SCALE GENOMIC DNA]</scope>
</reference>
<organism evidence="2 3">
    <name type="scientific">Ciceribacter selenitireducens ATCC BAA-1503</name>
    <dbReference type="NCBI Taxonomy" id="1336235"/>
    <lineage>
        <taxon>Bacteria</taxon>
        <taxon>Pseudomonadati</taxon>
        <taxon>Pseudomonadota</taxon>
        <taxon>Alphaproteobacteria</taxon>
        <taxon>Hyphomicrobiales</taxon>
        <taxon>Rhizobiaceae</taxon>
        <taxon>Ciceribacter</taxon>
    </lineage>
</organism>
<dbReference type="RefSeq" id="WP_115670626.1">
    <property type="nucleotide sequence ID" value="NZ_UEYP01000006.1"/>
</dbReference>
<dbReference type="InterPro" id="IPR045517">
    <property type="entry name" value="Glyoxalase_8"/>
</dbReference>
<accession>A0A376AJV4</accession>
<gene>
    <name evidence="2" type="ORF">RHIZ70_3793</name>
</gene>
<feature type="domain" description="Glyoxalase-related protein" evidence="1">
    <location>
        <begin position="2"/>
        <end position="145"/>
    </location>
</feature>
<dbReference type="STRING" id="1336235.GCA_000518785_01369"/>